<feature type="compositionally biased region" description="Basic and acidic residues" evidence="5">
    <location>
        <begin position="535"/>
        <end position="546"/>
    </location>
</feature>
<gene>
    <name evidence="6" type="primary">ATM1</name>
    <name evidence="6" type="ORF">AK812_SmicGene32627</name>
</gene>
<feature type="region of interest" description="Disordered" evidence="5">
    <location>
        <begin position="339"/>
        <end position="359"/>
    </location>
</feature>
<feature type="compositionally biased region" description="Low complexity" evidence="5">
    <location>
        <begin position="219"/>
        <end position="228"/>
    </location>
</feature>
<dbReference type="InterPro" id="IPR036640">
    <property type="entry name" value="ABC1_TM_sf"/>
</dbReference>
<evidence type="ECO:0000256" key="5">
    <source>
        <dbReference type="SAM" id="MobiDB-lite"/>
    </source>
</evidence>
<comment type="caution">
    <text evidence="6">The sequence shown here is derived from an EMBL/GenBank/DDBJ whole genome shotgun (WGS) entry which is preliminary data.</text>
</comment>
<dbReference type="InterPro" id="IPR027417">
    <property type="entry name" value="P-loop_NTPase"/>
</dbReference>
<comment type="subcellular location">
    <subcellularLocation>
        <location evidence="1">Membrane</location>
        <topology evidence="1">Multi-pass membrane protein</topology>
    </subcellularLocation>
</comment>
<dbReference type="EMBL" id="LSRX01000924">
    <property type="protein sequence ID" value="OLP86286.1"/>
    <property type="molecule type" value="Genomic_DNA"/>
</dbReference>
<organism evidence="6 7">
    <name type="scientific">Symbiodinium microadriaticum</name>
    <name type="common">Dinoflagellate</name>
    <name type="synonym">Zooxanthella microadriatica</name>
    <dbReference type="NCBI Taxonomy" id="2951"/>
    <lineage>
        <taxon>Eukaryota</taxon>
        <taxon>Sar</taxon>
        <taxon>Alveolata</taxon>
        <taxon>Dinophyceae</taxon>
        <taxon>Suessiales</taxon>
        <taxon>Symbiodiniaceae</taxon>
        <taxon>Symbiodinium</taxon>
    </lineage>
</organism>
<dbReference type="Gene3D" id="1.20.1560.10">
    <property type="entry name" value="ABC transporter type 1, transmembrane domain"/>
    <property type="match status" value="1"/>
</dbReference>
<dbReference type="Gene3D" id="3.40.50.300">
    <property type="entry name" value="P-loop containing nucleotide triphosphate hydrolases"/>
    <property type="match status" value="2"/>
</dbReference>
<keyword evidence="4" id="KW-0472">Membrane</keyword>
<feature type="compositionally biased region" description="Low complexity" evidence="5">
    <location>
        <begin position="510"/>
        <end position="522"/>
    </location>
</feature>
<dbReference type="GO" id="GO:0034040">
    <property type="term" value="F:ATPase-coupled lipid transmembrane transporter activity"/>
    <property type="evidence" value="ECO:0007669"/>
    <property type="project" value="TreeGrafter"/>
</dbReference>
<dbReference type="OrthoDB" id="440405at2759"/>
<dbReference type="AlphaFoldDB" id="A0A1Q9CTN9"/>
<evidence type="ECO:0000313" key="7">
    <source>
        <dbReference type="Proteomes" id="UP000186817"/>
    </source>
</evidence>
<keyword evidence="2" id="KW-0812">Transmembrane</keyword>
<protein>
    <submittedName>
        <fullName evidence="6">Iron-sulfur clusters transporter ATM1, mitochondrial</fullName>
    </submittedName>
</protein>
<dbReference type="SUPFAM" id="SSF52540">
    <property type="entry name" value="P-loop containing nucleoside triphosphate hydrolases"/>
    <property type="match status" value="1"/>
</dbReference>
<evidence type="ECO:0000256" key="4">
    <source>
        <dbReference type="ARBA" id="ARBA00023136"/>
    </source>
</evidence>
<keyword evidence="7" id="KW-1185">Reference proteome</keyword>
<dbReference type="Proteomes" id="UP000186817">
    <property type="component" value="Unassembled WGS sequence"/>
</dbReference>
<feature type="compositionally biased region" description="Basic and acidic residues" evidence="5">
    <location>
        <begin position="481"/>
        <end position="496"/>
    </location>
</feature>
<feature type="region of interest" description="Disordered" evidence="5">
    <location>
        <begin position="474"/>
        <end position="576"/>
    </location>
</feature>
<reference evidence="6 7" key="1">
    <citation type="submission" date="2016-02" db="EMBL/GenBank/DDBJ databases">
        <title>Genome analysis of coral dinoflagellate symbionts highlights evolutionary adaptations to a symbiotic lifestyle.</title>
        <authorList>
            <person name="Aranda M."/>
            <person name="Li Y."/>
            <person name="Liew Y.J."/>
            <person name="Baumgarten S."/>
            <person name="Simakov O."/>
            <person name="Wilson M."/>
            <person name="Piel J."/>
            <person name="Ashoor H."/>
            <person name="Bougouffa S."/>
            <person name="Bajic V.B."/>
            <person name="Ryu T."/>
            <person name="Ravasi T."/>
            <person name="Bayer T."/>
            <person name="Micklem G."/>
            <person name="Kim H."/>
            <person name="Bhak J."/>
            <person name="Lajeunesse T.C."/>
            <person name="Voolstra C.R."/>
        </authorList>
    </citation>
    <scope>NUCLEOTIDE SEQUENCE [LARGE SCALE GENOMIC DNA]</scope>
    <source>
        <strain evidence="6 7">CCMP2467</strain>
    </source>
</reference>
<evidence type="ECO:0000256" key="1">
    <source>
        <dbReference type="ARBA" id="ARBA00004141"/>
    </source>
</evidence>
<dbReference type="GO" id="GO:0005524">
    <property type="term" value="F:ATP binding"/>
    <property type="evidence" value="ECO:0007669"/>
    <property type="project" value="InterPro"/>
</dbReference>
<feature type="compositionally biased region" description="Basic residues" evidence="5">
    <location>
        <begin position="525"/>
        <end position="534"/>
    </location>
</feature>
<dbReference type="GO" id="GO:0016020">
    <property type="term" value="C:membrane"/>
    <property type="evidence" value="ECO:0007669"/>
    <property type="project" value="UniProtKB-SubCell"/>
</dbReference>
<proteinExistence type="predicted"/>
<name>A0A1Q9CTN9_SYMMI</name>
<evidence type="ECO:0000256" key="3">
    <source>
        <dbReference type="ARBA" id="ARBA00022989"/>
    </source>
</evidence>
<keyword evidence="3" id="KW-1133">Transmembrane helix</keyword>
<evidence type="ECO:0000313" key="6">
    <source>
        <dbReference type="EMBL" id="OLP86286.1"/>
    </source>
</evidence>
<dbReference type="PANTHER" id="PTHR24221">
    <property type="entry name" value="ATP-BINDING CASSETTE SUB-FAMILY B"/>
    <property type="match status" value="1"/>
</dbReference>
<sequence length="624" mass="68812">MGQRQRLAIARALLRDPPVLILDELLGQLRLPPRLIRRPAGAVVETSGKAKDAEQIVVLENGVVAEKGTHEELMARPDGVLWSSDREQLLQRELQELREQLALQMEKTQALTHTLEARAAELAEVRERSERQKTELSRLQEVERLSQEMRREIQSLRDEQLQFQEERRQFQKLQEEMRLAENQIEAINNARAGKAPPATPLPPPGARGMRHNPPPAPLGPLSKAALPKPAAPPAIVNAKAGTLAPLATRISPPPAKGTWAANPPAVKGGGAPIAAPAPGDGDFIFLVAVEVTTFYEKMAWEDKKVQKLFKLIRHYRDLEDSPKKLKGVCKDQSLRYGKDTCEEEEEEEENPEEEECEEDEEVEIMECDEEQAAKPKQSHVVMKKPAARHAKAAPAERPIPTPCRRIAAKTSVADEEILFVGENKSSKQLELEFGYQASSYRSGQPRCGYLPDVHLAGANLIDYHADKQRATKAAIQAAKGRGKEKGTDGDTKKECCAKANGKGKGKNKSGKATAASESANESAKPRKQRGKKGQPAKEDVKEDSKVAAEPTKKKRGPKGRTAVEAKAEPKAAAGKSKRWIRNGCQICRREGFKPRGPIDIMKFLKGKPKRAPAVNLLLMWSVGC</sequence>
<feature type="region of interest" description="Disordered" evidence="5">
    <location>
        <begin position="188"/>
        <end position="229"/>
    </location>
</feature>
<accession>A0A1Q9CTN9</accession>
<dbReference type="PANTHER" id="PTHR24221:SF654">
    <property type="entry name" value="ATP-BINDING CASSETTE SUB-FAMILY B MEMBER 6"/>
    <property type="match status" value="1"/>
</dbReference>
<feature type="compositionally biased region" description="Acidic residues" evidence="5">
    <location>
        <begin position="341"/>
        <end position="359"/>
    </location>
</feature>
<dbReference type="InterPro" id="IPR039421">
    <property type="entry name" value="Type_1_exporter"/>
</dbReference>
<evidence type="ECO:0000256" key="2">
    <source>
        <dbReference type="ARBA" id="ARBA00022692"/>
    </source>
</evidence>